<dbReference type="AlphaFoldDB" id="A0A511N4D4"/>
<dbReference type="Proteomes" id="UP000321306">
    <property type="component" value="Unassembled WGS sequence"/>
</dbReference>
<comment type="caution">
    <text evidence="8">The sequence shown here is derived from an EMBL/GenBank/DDBJ whole genome shotgun (WGS) entry which is preliminary data.</text>
</comment>
<keyword evidence="3 8" id="KW-0238">DNA-binding</keyword>
<dbReference type="CDD" id="cd06170">
    <property type="entry name" value="LuxR_C_like"/>
    <property type="match status" value="1"/>
</dbReference>
<dbReference type="InterPro" id="IPR001789">
    <property type="entry name" value="Sig_transdc_resp-reg_receiver"/>
</dbReference>
<dbReference type="InterPro" id="IPR011006">
    <property type="entry name" value="CheY-like_superfamily"/>
</dbReference>
<dbReference type="PRINTS" id="PR00038">
    <property type="entry name" value="HTHLUXR"/>
</dbReference>
<dbReference type="SUPFAM" id="SSF52172">
    <property type="entry name" value="CheY-like"/>
    <property type="match status" value="1"/>
</dbReference>
<keyword evidence="9" id="KW-1185">Reference proteome</keyword>
<dbReference type="SMART" id="SM00448">
    <property type="entry name" value="REC"/>
    <property type="match status" value="1"/>
</dbReference>
<gene>
    <name evidence="8" type="ORF">DC3_29210</name>
</gene>
<keyword evidence="1 5" id="KW-0597">Phosphoprotein</keyword>
<evidence type="ECO:0000313" key="8">
    <source>
        <dbReference type="EMBL" id="GEM47286.1"/>
    </source>
</evidence>
<dbReference type="CDD" id="cd17535">
    <property type="entry name" value="REC_NarL-like"/>
    <property type="match status" value="1"/>
</dbReference>
<feature type="domain" description="Response regulatory" evidence="7">
    <location>
        <begin position="5"/>
        <end position="121"/>
    </location>
</feature>
<reference evidence="8 9" key="1">
    <citation type="submission" date="2019-07" db="EMBL/GenBank/DDBJ databases">
        <title>Whole genome shotgun sequence of Deinococcus cellulosilyticus NBRC 106333.</title>
        <authorList>
            <person name="Hosoyama A."/>
            <person name="Uohara A."/>
            <person name="Ohji S."/>
            <person name="Ichikawa N."/>
        </authorList>
    </citation>
    <scope>NUCLEOTIDE SEQUENCE [LARGE SCALE GENOMIC DNA]</scope>
    <source>
        <strain evidence="8 9">NBRC 106333</strain>
    </source>
</reference>
<dbReference type="PANTHER" id="PTHR43214:SF24">
    <property type="entry name" value="TRANSCRIPTIONAL REGULATORY PROTEIN NARL-RELATED"/>
    <property type="match status" value="1"/>
</dbReference>
<keyword evidence="2" id="KW-0805">Transcription regulation</keyword>
<dbReference type="OrthoDB" id="72751at2"/>
<dbReference type="Pfam" id="PF00196">
    <property type="entry name" value="GerE"/>
    <property type="match status" value="1"/>
</dbReference>
<accession>A0A511N4D4</accession>
<evidence type="ECO:0000313" key="9">
    <source>
        <dbReference type="Proteomes" id="UP000321306"/>
    </source>
</evidence>
<dbReference type="InterPro" id="IPR039420">
    <property type="entry name" value="WalR-like"/>
</dbReference>
<evidence type="ECO:0000256" key="4">
    <source>
        <dbReference type="ARBA" id="ARBA00023163"/>
    </source>
</evidence>
<protein>
    <submittedName>
        <fullName evidence="8">DNA-binding response regulator</fullName>
    </submittedName>
</protein>
<name>A0A511N4D4_DEIC1</name>
<dbReference type="SMART" id="SM00421">
    <property type="entry name" value="HTH_LUXR"/>
    <property type="match status" value="1"/>
</dbReference>
<dbReference type="PROSITE" id="PS50043">
    <property type="entry name" value="HTH_LUXR_2"/>
    <property type="match status" value="1"/>
</dbReference>
<dbReference type="GO" id="GO:0000160">
    <property type="term" value="P:phosphorelay signal transduction system"/>
    <property type="evidence" value="ECO:0007669"/>
    <property type="project" value="InterPro"/>
</dbReference>
<dbReference type="InterPro" id="IPR058245">
    <property type="entry name" value="NreC/VraR/RcsB-like_REC"/>
</dbReference>
<evidence type="ECO:0000256" key="3">
    <source>
        <dbReference type="ARBA" id="ARBA00023125"/>
    </source>
</evidence>
<proteinExistence type="predicted"/>
<dbReference type="PANTHER" id="PTHR43214">
    <property type="entry name" value="TWO-COMPONENT RESPONSE REGULATOR"/>
    <property type="match status" value="1"/>
</dbReference>
<dbReference type="RefSeq" id="WP_146885411.1">
    <property type="nucleotide sequence ID" value="NZ_BJXB01000012.1"/>
</dbReference>
<dbReference type="EMBL" id="BJXB01000012">
    <property type="protein sequence ID" value="GEM47286.1"/>
    <property type="molecule type" value="Genomic_DNA"/>
</dbReference>
<dbReference type="SUPFAM" id="SSF46894">
    <property type="entry name" value="C-terminal effector domain of the bipartite response regulators"/>
    <property type="match status" value="1"/>
</dbReference>
<organism evidence="8 9">
    <name type="scientific">Deinococcus cellulosilyticus (strain DSM 18568 / NBRC 106333 / KACC 11606 / 5516J-15)</name>
    <dbReference type="NCBI Taxonomy" id="1223518"/>
    <lineage>
        <taxon>Bacteria</taxon>
        <taxon>Thermotogati</taxon>
        <taxon>Deinococcota</taxon>
        <taxon>Deinococci</taxon>
        <taxon>Deinococcales</taxon>
        <taxon>Deinococcaceae</taxon>
        <taxon>Deinococcus</taxon>
    </lineage>
</organism>
<dbReference type="InterPro" id="IPR016032">
    <property type="entry name" value="Sig_transdc_resp-reg_C-effctor"/>
</dbReference>
<sequence length="216" mass="23382">MNPIRVLITDDQALMREGLALLLSRNTELQVVGLAGHGKEALELTETLHPDVVLMDVRMPVMDGITATRELLRKHPNLKVILLTTFDDDTAIVEGARAGAHAYLLKDADPAAVAQAVTAVMSGEQRFYVPVASSTERIVAQRLSMPKDVEALSPREKDVLNLMAAGLENKRIAKALNLSESTVKNYVSTILAKLGVTDRTKAVLKAVALGWLAAPR</sequence>
<evidence type="ECO:0000256" key="5">
    <source>
        <dbReference type="PROSITE-ProRule" id="PRU00169"/>
    </source>
</evidence>
<feature type="modified residue" description="4-aspartylphosphate" evidence="5">
    <location>
        <position position="56"/>
    </location>
</feature>
<feature type="domain" description="HTH luxR-type" evidence="6">
    <location>
        <begin position="145"/>
        <end position="210"/>
    </location>
</feature>
<keyword evidence="4" id="KW-0804">Transcription</keyword>
<evidence type="ECO:0000259" key="7">
    <source>
        <dbReference type="PROSITE" id="PS50110"/>
    </source>
</evidence>
<dbReference type="PROSITE" id="PS50110">
    <property type="entry name" value="RESPONSE_REGULATORY"/>
    <property type="match status" value="1"/>
</dbReference>
<dbReference type="Gene3D" id="3.40.50.2300">
    <property type="match status" value="1"/>
</dbReference>
<evidence type="ECO:0000256" key="2">
    <source>
        <dbReference type="ARBA" id="ARBA00023015"/>
    </source>
</evidence>
<dbReference type="GO" id="GO:0006355">
    <property type="term" value="P:regulation of DNA-templated transcription"/>
    <property type="evidence" value="ECO:0007669"/>
    <property type="project" value="InterPro"/>
</dbReference>
<dbReference type="InterPro" id="IPR000792">
    <property type="entry name" value="Tscrpt_reg_LuxR_C"/>
</dbReference>
<evidence type="ECO:0000259" key="6">
    <source>
        <dbReference type="PROSITE" id="PS50043"/>
    </source>
</evidence>
<dbReference type="GO" id="GO:0003677">
    <property type="term" value="F:DNA binding"/>
    <property type="evidence" value="ECO:0007669"/>
    <property type="project" value="UniProtKB-KW"/>
</dbReference>
<evidence type="ECO:0000256" key="1">
    <source>
        <dbReference type="ARBA" id="ARBA00022553"/>
    </source>
</evidence>
<dbReference type="Pfam" id="PF00072">
    <property type="entry name" value="Response_reg"/>
    <property type="match status" value="1"/>
</dbReference>